<evidence type="ECO:0000313" key="1">
    <source>
        <dbReference type="EMBL" id="PIQ86350.1"/>
    </source>
</evidence>
<gene>
    <name evidence="1" type="ORF">COV74_05195</name>
</gene>
<proteinExistence type="predicted"/>
<dbReference type="Proteomes" id="UP000230859">
    <property type="component" value="Unassembled WGS sequence"/>
</dbReference>
<comment type="caution">
    <text evidence="1">The sequence shown here is derived from an EMBL/GenBank/DDBJ whole genome shotgun (WGS) entry which is preliminary data.</text>
</comment>
<dbReference type="EMBL" id="PCVY01000046">
    <property type="protein sequence ID" value="PIQ86350.1"/>
    <property type="molecule type" value="Genomic_DNA"/>
</dbReference>
<name>A0A2H0LPJ0_9BACT</name>
<dbReference type="AlphaFoldDB" id="A0A2H0LPJ0"/>
<organism evidence="1 2">
    <name type="scientific">Candidatus Abzuiibacterium crystallinum</name>
    <dbReference type="NCBI Taxonomy" id="1974748"/>
    <lineage>
        <taxon>Bacteria</taxon>
        <taxon>Pseudomonadati</taxon>
        <taxon>Candidatus Omnitrophota</taxon>
        <taxon>Candidatus Abzuiibacterium</taxon>
    </lineage>
</organism>
<sequence length="43" mass="4761">MKDAAVINSSDGLNALIDETNQIVKILSSIILTSKQNQRDQKF</sequence>
<accession>A0A2H0LPJ0</accession>
<evidence type="ECO:0000313" key="2">
    <source>
        <dbReference type="Proteomes" id="UP000230859"/>
    </source>
</evidence>
<reference evidence="1 2" key="1">
    <citation type="submission" date="2017-09" db="EMBL/GenBank/DDBJ databases">
        <title>Depth-based differentiation of microbial function through sediment-hosted aquifers and enrichment of novel symbionts in the deep terrestrial subsurface.</title>
        <authorList>
            <person name="Probst A.J."/>
            <person name="Ladd B."/>
            <person name="Jarett J.K."/>
            <person name="Geller-Mcgrath D.E."/>
            <person name="Sieber C.M."/>
            <person name="Emerson J.B."/>
            <person name="Anantharaman K."/>
            <person name="Thomas B.C."/>
            <person name="Malmstrom R."/>
            <person name="Stieglmeier M."/>
            <person name="Klingl A."/>
            <person name="Woyke T."/>
            <person name="Ryan C.M."/>
            <person name="Banfield J.F."/>
        </authorList>
    </citation>
    <scope>NUCLEOTIDE SEQUENCE [LARGE SCALE GENOMIC DNA]</scope>
    <source>
        <strain evidence="1">CG11_big_fil_rev_8_21_14_0_20_45_26</strain>
    </source>
</reference>
<protein>
    <submittedName>
        <fullName evidence="1">Uncharacterized protein</fullName>
    </submittedName>
</protein>